<protein>
    <submittedName>
        <fullName evidence="2">Uncharacterized protein</fullName>
    </submittedName>
</protein>
<gene>
    <name evidence="2" type="ORF">C9374_009094</name>
</gene>
<evidence type="ECO:0000313" key="2">
    <source>
        <dbReference type="EMBL" id="KAG2377578.1"/>
    </source>
</evidence>
<feature type="region of interest" description="Disordered" evidence="1">
    <location>
        <begin position="1"/>
        <end position="38"/>
    </location>
</feature>
<accession>A0AA88KH88</accession>
<feature type="compositionally biased region" description="Basic residues" evidence="1">
    <location>
        <begin position="1109"/>
        <end position="1121"/>
    </location>
</feature>
<feature type="compositionally biased region" description="Low complexity" evidence="1">
    <location>
        <begin position="21"/>
        <end position="38"/>
    </location>
</feature>
<feature type="region of interest" description="Disordered" evidence="1">
    <location>
        <begin position="395"/>
        <end position="439"/>
    </location>
</feature>
<feature type="region of interest" description="Disordered" evidence="1">
    <location>
        <begin position="528"/>
        <end position="547"/>
    </location>
</feature>
<feature type="region of interest" description="Disordered" evidence="1">
    <location>
        <begin position="282"/>
        <end position="313"/>
    </location>
</feature>
<feature type="region of interest" description="Disordered" evidence="1">
    <location>
        <begin position="698"/>
        <end position="717"/>
    </location>
</feature>
<feature type="region of interest" description="Disordered" evidence="1">
    <location>
        <begin position="1190"/>
        <end position="1216"/>
    </location>
</feature>
<feature type="compositionally biased region" description="Polar residues" evidence="1">
    <location>
        <begin position="707"/>
        <end position="716"/>
    </location>
</feature>
<reference evidence="2 3" key="1">
    <citation type="journal article" date="2018" name="BMC Genomics">
        <title>The genome of Naegleria lovaniensis, the basis for a comparative approach to unravel pathogenicity factors of the human pathogenic amoeba N. fowleri.</title>
        <authorList>
            <person name="Liechti N."/>
            <person name="Schurch N."/>
            <person name="Bruggmann R."/>
            <person name="Wittwer M."/>
        </authorList>
    </citation>
    <scope>NUCLEOTIDE SEQUENCE [LARGE SCALE GENOMIC DNA]</scope>
    <source>
        <strain evidence="2 3">ATCC 30569</strain>
    </source>
</reference>
<dbReference type="EMBL" id="PYSW02000037">
    <property type="protein sequence ID" value="KAG2377578.1"/>
    <property type="molecule type" value="Genomic_DNA"/>
</dbReference>
<dbReference type="AlphaFoldDB" id="A0AA88KH88"/>
<feature type="compositionally biased region" description="Polar residues" evidence="1">
    <location>
        <begin position="528"/>
        <end position="538"/>
    </location>
</feature>
<dbReference type="RefSeq" id="XP_044544840.1">
    <property type="nucleotide sequence ID" value="XM_044699243.1"/>
</dbReference>
<evidence type="ECO:0000313" key="3">
    <source>
        <dbReference type="Proteomes" id="UP000816034"/>
    </source>
</evidence>
<organism evidence="2 3">
    <name type="scientific">Naegleria lovaniensis</name>
    <name type="common">Amoeba</name>
    <dbReference type="NCBI Taxonomy" id="51637"/>
    <lineage>
        <taxon>Eukaryota</taxon>
        <taxon>Discoba</taxon>
        <taxon>Heterolobosea</taxon>
        <taxon>Tetramitia</taxon>
        <taxon>Eutetramitia</taxon>
        <taxon>Vahlkampfiidae</taxon>
        <taxon>Naegleria</taxon>
    </lineage>
</organism>
<name>A0AA88KH88_NAELO</name>
<feature type="region of interest" description="Disordered" evidence="1">
    <location>
        <begin position="1085"/>
        <end position="1134"/>
    </location>
</feature>
<feature type="compositionally biased region" description="Low complexity" evidence="1">
    <location>
        <begin position="408"/>
        <end position="421"/>
    </location>
</feature>
<dbReference type="Proteomes" id="UP000816034">
    <property type="component" value="Unassembled WGS sequence"/>
</dbReference>
<feature type="compositionally biased region" description="Low complexity" evidence="1">
    <location>
        <begin position="1090"/>
        <end position="1108"/>
    </location>
</feature>
<proteinExistence type="predicted"/>
<evidence type="ECO:0000256" key="1">
    <source>
        <dbReference type="SAM" id="MobiDB-lite"/>
    </source>
</evidence>
<comment type="caution">
    <text evidence="2">The sequence shown here is derived from an EMBL/GenBank/DDBJ whole genome shotgun (WGS) entry which is preliminary data.</text>
</comment>
<keyword evidence="3" id="KW-1185">Reference proteome</keyword>
<sequence>MNQMPLGFAPQPPRNHFQSESSHPFIPTTTTTTGSTSFPHSNLVSTLNDHPSSTMHAPSIHYSSTSTAIPYYHQQQQFHHSFPVGVSSQNNCEMNHPTRNHYGYSVQYYYPQQGTSQQHQHLHTQPPSWSSSSTALAYRTPTTTVMHSDRTNPPPNLSNAQQVETVNQVVMPSSIQQYHYSKIPQIPTNSSSQPPSQPMNNMVNNYHHEAKPVVVLNTEPNVKNGYYMSQQPISQPIPHTTPSTCNFTTSQYSTVSNQQQKKNNTNSDSVTLSKISNHFVRTTQASSGVSSTQQQPYQSSMTQRSSISQPINDYDSTVSKSSFMSRLKTIKPIKKPVTNTRSEIDNHHNEYIRSIFHETFNKVDYHHRSLTRNKSVTPQLCETLHRNALLRNYEENQSCSQQPPPPVSSSSSQNSQTHLSSIRSSIPTPMVPQIPSQSISIETPQAAISYSERQVPISQATISYSERPKVHQMSNVQTMLTHNSVQQQLKSVSPLPSQAVTTTTESGTFHNIFVDSQRNAIHDLNTSSQRNTQTGHLNSSSSVHSTSFNHQPVNNTINNNIHHTDLSSALMNHSQMSNTCFRKPNHRLSQQHLMAPPPSPLISRSFSSTNNLMIATTSITPHASPKEQVMITNSSQLLSVSPYPSSNEIIVFNSSPQTPKTIHSTQHQVHNMDSLSSHQLQQKTPLQPIPLNFQSIIPGSLSPSPPKQSFSPTVSGGTIEDQRIRHSQRISSPAVTSQQVDSHNQVQHEQHYSTIMIPTPPLTTTTTVLPQEYGMIENTVSGMEHFHQHAQRHHSMINDNIKATLETCPNTFNHATTTTRNGVELNNATTTTRHGIESNSQLNQARDATCHPNFSSTCVTLSSNGIIAQQQPMDQVGSCRLLNHALPSSISTMPACEMNHEISNTHTRASDMHDLPSSSLLVASQQIPLNSERLSTFVELESRMSHPPVENHHTTTNTSTTRLQMNSNRICDGSFTPPIPDEQDVQVISDTNSQDEQDYGELFFKNEKYRQALRLELRELRTLVHGISENSTRNLSISKNYKNRAYRSSWINKTKEGPVIFLKRDGHYLKRCKWIKQLQRRTLDSGNGNSSKLLTAATSSTTPSTPVHSKSRQSFHHHGKRPNSEFSTTTPLPSPMVSPIVANASAVQRLSLHDMDGDEDVPLLNQLTRLDNPNTTDSWVEFDLLLEVPDGSSTSTPSKQQKKPNNELSDMLKGYF</sequence>
<dbReference type="GeneID" id="68101548"/>